<dbReference type="InterPro" id="IPR002220">
    <property type="entry name" value="DapA-like"/>
</dbReference>
<dbReference type="GO" id="GO:0019262">
    <property type="term" value="P:N-acetylneuraminate catabolic process"/>
    <property type="evidence" value="ECO:0007669"/>
    <property type="project" value="TreeGrafter"/>
</dbReference>
<dbReference type="GO" id="GO:0005829">
    <property type="term" value="C:cytosol"/>
    <property type="evidence" value="ECO:0007669"/>
    <property type="project" value="TreeGrafter"/>
</dbReference>
<evidence type="ECO:0000313" key="4">
    <source>
        <dbReference type="EMBL" id="AFI84617.1"/>
    </source>
</evidence>
<dbReference type="eggNOG" id="COG0329">
    <property type="taxonomic scope" value="Bacteria"/>
</dbReference>
<dbReference type="EC" id="4.3.3.7" evidence="4"/>
<protein>
    <submittedName>
        <fullName evidence="4">Dihydrodipicolinate synthase</fullName>
        <ecNumber evidence="4">4.3.3.7</ecNumber>
    </submittedName>
</protein>
<reference evidence="4 5" key="1">
    <citation type="journal article" date="2012" name="J. Bacteriol.">
        <title>Complete genome sequences of Methylophaga sp. strain JAM1 and Methylophaga sp. strain JAM7.</title>
        <authorList>
            <person name="Villeneuve C."/>
            <person name="Martineau C."/>
            <person name="Mauffrey F."/>
            <person name="Villemur R."/>
        </authorList>
    </citation>
    <scope>NUCLEOTIDE SEQUENCE [LARGE SCALE GENOMIC DNA]</scope>
    <source>
        <strain evidence="4 5">JAM1</strain>
    </source>
</reference>
<dbReference type="EMBL" id="CP003390">
    <property type="protein sequence ID" value="AFI84617.1"/>
    <property type="molecule type" value="Genomic_DNA"/>
</dbReference>
<dbReference type="HOGENOM" id="CLU_049343_5_0_6"/>
<dbReference type="PIRSF" id="PIRSF001365">
    <property type="entry name" value="DHDPS"/>
    <property type="match status" value="1"/>
</dbReference>
<dbReference type="Gene3D" id="3.20.20.70">
    <property type="entry name" value="Aldolase class I"/>
    <property type="match status" value="1"/>
</dbReference>
<dbReference type="Proteomes" id="UP000009144">
    <property type="component" value="Chromosome"/>
</dbReference>
<proteinExistence type="inferred from homology"/>
<dbReference type="PANTHER" id="PTHR42849">
    <property type="entry name" value="N-ACETYLNEURAMINATE LYASE"/>
    <property type="match status" value="1"/>
</dbReference>
<name>I1XJP8_METNJ</name>
<keyword evidence="5" id="KW-1185">Reference proteome</keyword>
<dbReference type="STRING" id="754476.Q7A_1799"/>
<dbReference type="KEGG" id="mej:Q7A_1799"/>
<organism evidence="4 5">
    <name type="scientific">Methylophaga nitratireducenticrescens</name>
    <dbReference type="NCBI Taxonomy" id="754476"/>
    <lineage>
        <taxon>Bacteria</taxon>
        <taxon>Pseudomonadati</taxon>
        <taxon>Pseudomonadota</taxon>
        <taxon>Gammaproteobacteria</taxon>
        <taxon>Thiotrichales</taxon>
        <taxon>Piscirickettsiaceae</taxon>
        <taxon>Methylophaga</taxon>
    </lineage>
</organism>
<comment type="similarity">
    <text evidence="2">Belongs to the DapA family.</text>
</comment>
<evidence type="ECO:0000256" key="1">
    <source>
        <dbReference type="ARBA" id="ARBA00023239"/>
    </source>
</evidence>
<evidence type="ECO:0000313" key="5">
    <source>
        <dbReference type="Proteomes" id="UP000009144"/>
    </source>
</evidence>
<keyword evidence="1 2" id="KW-0456">Lyase</keyword>
<dbReference type="InterPro" id="IPR013785">
    <property type="entry name" value="Aldolase_TIM"/>
</dbReference>
<accession>I1XJP8</accession>
<dbReference type="PANTHER" id="PTHR42849:SF1">
    <property type="entry name" value="N-ACETYLNEURAMINATE LYASE"/>
    <property type="match status" value="1"/>
</dbReference>
<dbReference type="PATRIC" id="fig|754476.3.peg.1778"/>
<dbReference type="GO" id="GO:0008840">
    <property type="term" value="F:4-hydroxy-tetrahydrodipicolinate synthase activity"/>
    <property type="evidence" value="ECO:0007669"/>
    <property type="project" value="UniProtKB-EC"/>
</dbReference>
<gene>
    <name evidence="4" type="ordered locus">Q7A_1799</name>
</gene>
<sequence length="282" mass="30296">MKKLSGVISYVITPYNALGNLDVVKMSIIINELIHDGADAIAILGCAGECSSLTNDEKKLAISLAVDCVKSRVPVVVGICESTPQESTVMAEFAQSQGADVLMISPALNYASDDELIEHYRAISESLIIPIMVYNNPAVTGTDISIELLCKLVEQIPSIVMIKESSSSVEKVDHLIKALNGKANVLCGCNFIAVEALLAGADGWCTVSPSLIGNKAKSIYKLVKNGNKIEAIQLFEKYRLLFEFMVNNGLSSVVKAGLNYFGQAVGEPRKPLGKLSDDKKQN</sequence>
<dbReference type="PRINTS" id="PR00146">
    <property type="entry name" value="DHPICSNTHASE"/>
</dbReference>
<evidence type="ECO:0000256" key="2">
    <source>
        <dbReference type="PIRNR" id="PIRNR001365"/>
    </source>
</evidence>
<dbReference type="SMART" id="SM01130">
    <property type="entry name" value="DHDPS"/>
    <property type="match status" value="1"/>
</dbReference>
<dbReference type="CDD" id="cd00408">
    <property type="entry name" value="DHDPS-like"/>
    <property type="match status" value="1"/>
</dbReference>
<evidence type="ECO:0000256" key="3">
    <source>
        <dbReference type="PIRSR" id="PIRSR001365-1"/>
    </source>
</evidence>
<dbReference type="Pfam" id="PF00701">
    <property type="entry name" value="DHDPS"/>
    <property type="match status" value="1"/>
</dbReference>
<feature type="active site" description="Schiff-base intermediate with substrate" evidence="3">
    <location>
        <position position="163"/>
    </location>
</feature>
<reference evidence="4 5" key="2">
    <citation type="journal article" date="2013" name="Int. J. Syst. Evol. Microbiol.">
        <title>Methylophaga nitratireducenticrescens sp. nov. and Methylophaga frappieri sp. nov., isolated from the biofilm of the methanol-fed denitrification system treating the seawater at the Montreal Biodome.</title>
        <authorList>
            <person name="Villeneuve C."/>
            <person name="Martineau C."/>
            <person name="Mauffrey F."/>
            <person name="Villemur R."/>
        </authorList>
    </citation>
    <scope>NUCLEOTIDE SEQUENCE [LARGE SCALE GENOMIC DNA]</scope>
    <source>
        <strain evidence="4 5">JAM1</strain>
    </source>
</reference>
<dbReference type="SUPFAM" id="SSF51569">
    <property type="entry name" value="Aldolase"/>
    <property type="match status" value="1"/>
</dbReference>
<dbReference type="GO" id="GO:0008747">
    <property type="term" value="F:N-acetylneuraminate lyase activity"/>
    <property type="evidence" value="ECO:0007669"/>
    <property type="project" value="TreeGrafter"/>
</dbReference>
<dbReference type="AlphaFoldDB" id="I1XJP8"/>
<feature type="active site" description="Proton donor/acceptor" evidence="3">
    <location>
        <position position="134"/>
    </location>
</feature>